<feature type="compositionally biased region" description="Basic residues" evidence="1">
    <location>
        <begin position="79"/>
        <end position="88"/>
    </location>
</feature>
<comment type="caution">
    <text evidence="2">The sequence shown here is derived from an EMBL/GenBank/DDBJ whole genome shotgun (WGS) entry which is preliminary data.</text>
</comment>
<reference evidence="2 3" key="1">
    <citation type="journal article" date="2014" name="Agronomy (Basel)">
        <title>A Draft Genome Sequence for Ensete ventricosum, the Drought-Tolerant Tree Against Hunger.</title>
        <authorList>
            <person name="Harrison J."/>
            <person name="Moore K.A."/>
            <person name="Paszkiewicz K."/>
            <person name="Jones T."/>
            <person name="Grant M."/>
            <person name="Ambacheew D."/>
            <person name="Muzemil S."/>
            <person name="Studholme D.J."/>
        </authorList>
    </citation>
    <scope>NUCLEOTIDE SEQUENCE [LARGE SCALE GENOMIC DNA]</scope>
</reference>
<feature type="compositionally biased region" description="Basic residues" evidence="1">
    <location>
        <begin position="57"/>
        <end position="66"/>
    </location>
</feature>
<feature type="compositionally biased region" description="Basic and acidic residues" evidence="1">
    <location>
        <begin position="69"/>
        <end position="78"/>
    </location>
</feature>
<dbReference type="AlphaFoldDB" id="A0A427AJN2"/>
<organism evidence="2 3">
    <name type="scientific">Ensete ventricosum</name>
    <name type="common">Abyssinian banana</name>
    <name type="synonym">Musa ensete</name>
    <dbReference type="NCBI Taxonomy" id="4639"/>
    <lineage>
        <taxon>Eukaryota</taxon>
        <taxon>Viridiplantae</taxon>
        <taxon>Streptophyta</taxon>
        <taxon>Embryophyta</taxon>
        <taxon>Tracheophyta</taxon>
        <taxon>Spermatophyta</taxon>
        <taxon>Magnoliopsida</taxon>
        <taxon>Liliopsida</taxon>
        <taxon>Zingiberales</taxon>
        <taxon>Musaceae</taxon>
        <taxon>Ensete</taxon>
    </lineage>
</organism>
<accession>A0A427AJN2</accession>
<sequence length="88" mass="9762">MLKPVEEQKIRPNRLSLEADKIVPREGLVVDREEDTGAQSSVRGVRRGRDAAANKGGKSRRQKMPPRRGGGEETDGKRNGLRLKRCGV</sequence>
<evidence type="ECO:0000313" key="3">
    <source>
        <dbReference type="Proteomes" id="UP000287651"/>
    </source>
</evidence>
<evidence type="ECO:0000256" key="1">
    <source>
        <dbReference type="SAM" id="MobiDB-lite"/>
    </source>
</evidence>
<feature type="region of interest" description="Disordered" evidence="1">
    <location>
        <begin position="27"/>
        <end position="88"/>
    </location>
</feature>
<name>A0A427AJN2_ENSVE</name>
<dbReference type="EMBL" id="AMZH03002204">
    <property type="protein sequence ID" value="RRT76396.1"/>
    <property type="molecule type" value="Genomic_DNA"/>
</dbReference>
<gene>
    <name evidence="2" type="ORF">B296_00023252</name>
</gene>
<evidence type="ECO:0000313" key="2">
    <source>
        <dbReference type="EMBL" id="RRT76396.1"/>
    </source>
</evidence>
<dbReference type="Proteomes" id="UP000287651">
    <property type="component" value="Unassembled WGS sequence"/>
</dbReference>
<protein>
    <submittedName>
        <fullName evidence="2">Uncharacterized protein</fullName>
    </submittedName>
</protein>
<proteinExistence type="predicted"/>